<organism evidence="2 3">
    <name type="scientific">Lonchura striata</name>
    <name type="common">white-rumped munia</name>
    <dbReference type="NCBI Taxonomy" id="40157"/>
    <lineage>
        <taxon>Eukaryota</taxon>
        <taxon>Metazoa</taxon>
        <taxon>Chordata</taxon>
        <taxon>Craniata</taxon>
        <taxon>Vertebrata</taxon>
        <taxon>Euteleostomi</taxon>
        <taxon>Archelosauria</taxon>
        <taxon>Archosauria</taxon>
        <taxon>Dinosauria</taxon>
        <taxon>Saurischia</taxon>
        <taxon>Theropoda</taxon>
        <taxon>Coelurosauria</taxon>
        <taxon>Aves</taxon>
        <taxon>Neognathae</taxon>
        <taxon>Neoaves</taxon>
        <taxon>Telluraves</taxon>
        <taxon>Australaves</taxon>
        <taxon>Passeriformes</taxon>
        <taxon>Passeroidea</taxon>
        <taxon>Estrildidae</taxon>
        <taxon>Estrildinae</taxon>
        <taxon>Lonchura</taxon>
    </lineage>
</organism>
<reference evidence="2 3" key="1">
    <citation type="submission" date="2017-05" db="EMBL/GenBank/DDBJ databases">
        <title>Genome of assembly of the Bengalese finch, Lonchura striata domestica.</title>
        <authorList>
            <person name="Colquitt B.M."/>
            <person name="Brainard M.S."/>
        </authorList>
    </citation>
    <scope>NUCLEOTIDE SEQUENCE [LARGE SCALE GENOMIC DNA]</scope>
    <source>
        <strain evidence="2">White83orange57</strain>
    </source>
</reference>
<protein>
    <submittedName>
        <fullName evidence="2">Uncharacterized protein</fullName>
    </submittedName>
</protein>
<feature type="non-terminal residue" evidence="2">
    <location>
        <position position="51"/>
    </location>
</feature>
<feature type="region of interest" description="Disordered" evidence="1">
    <location>
        <begin position="1"/>
        <end position="20"/>
    </location>
</feature>
<keyword evidence="3" id="KW-1185">Reference proteome</keyword>
<proteinExistence type="predicted"/>
<comment type="caution">
    <text evidence="2">The sequence shown here is derived from an EMBL/GenBank/DDBJ whole genome shotgun (WGS) entry which is preliminary data.</text>
</comment>
<dbReference type="EMBL" id="MUZQ01000033">
    <property type="protein sequence ID" value="OWK62014.1"/>
    <property type="molecule type" value="Genomic_DNA"/>
</dbReference>
<dbReference type="AlphaFoldDB" id="A0A218V7L9"/>
<evidence type="ECO:0000313" key="2">
    <source>
        <dbReference type="EMBL" id="OWK62014.1"/>
    </source>
</evidence>
<sequence>MSSVTRLQQLQTTENTKRARRNFQDSSARRLFKITIFGLNPERFFLFLYSY</sequence>
<accession>A0A218V7L9</accession>
<dbReference type="Proteomes" id="UP000197619">
    <property type="component" value="Unassembled WGS sequence"/>
</dbReference>
<evidence type="ECO:0000256" key="1">
    <source>
        <dbReference type="SAM" id="MobiDB-lite"/>
    </source>
</evidence>
<gene>
    <name evidence="2" type="ORF">RLOC_00001369</name>
</gene>
<name>A0A218V7L9_9PASE</name>
<feature type="compositionally biased region" description="Polar residues" evidence="1">
    <location>
        <begin position="1"/>
        <end position="14"/>
    </location>
</feature>
<evidence type="ECO:0000313" key="3">
    <source>
        <dbReference type="Proteomes" id="UP000197619"/>
    </source>
</evidence>